<evidence type="ECO:0000256" key="1">
    <source>
        <dbReference type="SAM" id="MobiDB-lite"/>
    </source>
</evidence>
<accession>A0A023EEK3</accession>
<feature type="signal peptide" evidence="2">
    <location>
        <begin position="1"/>
        <end position="23"/>
    </location>
</feature>
<keyword evidence="2" id="KW-0732">Signal</keyword>
<feature type="region of interest" description="Disordered" evidence="1">
    <location>
        <begin position="31"/>
        <end position="54"/>
    </location>
</feature>
<evidence type="ECO:0000313" key="3">
    <source>
        <dbReference type="EMBL" id="JAC07095.1"/>
    </source>
</evidence>
<feature type="chain" id="PRO_5001519535" evidence="2">
    <location>
        <begin position="24"/>
        <end position="98"/>
    </location>
</feature>
<protein>
    <submittedName>
        <fullName evidence="3">Putative secreted protein</fullName>
    </submittedName>
</protein>
<dbReference type="VEuPathDB" id="VectorBase:AALC636_028574"/>
<organism evidence="3">
    <name type="scientific">Aedes albopictus</name>
    <name type="common">Asian tiger mosquito</name>
    <name type="synonym">Stegomyia albopicta</name>
    <dbReference type="NCBI Taxonomy" id="7160"/>
    <lineage>
        <taxon>Eukaryota</taxon>
        <taxon>Metazoa</taxon>
        <taxon>Ecdysozoa</taxon>
        <taxon>Arthropoda</taxon>
        <taxon>Hexapoda</taxon>
        <taxon>Insecta</taxon>
        <taxon>Pterygota</taxon>
        <taxon>Neoptera</taxon>
        <taxon>Endopterygota</taxon>
        <taxon>Diptera</taxon>
        <taxon>Nematocera</taxon>
        <taxon>Culicoidea</taxon>
        <taxon>Culicidae</taxon>
        <taxon>Culicinae</taxon>
        <taxon>Aedini</taxon>
        <taxon>Aedes</taxon>
        <taxon>Stegomyia</taxon>
    </lineage>
</organism>
<evidence type="ECO:0000256" key="2">
    <source>
        <dbReference type="SAM" id="SignalP"/>
    </source>
</evidence>
<reference evidence="3" key="1">
    <citation type="journal article" date="2014" name="PLoS Negl. Trop. Dis.">
        <title>Identification and characterization of seminal fluid proteins in the Asian tiger mosquito, Aedes albopictus.</title>
        <authorList>
            <person name="Boes K.E."/>
            <person name="Ribeiro J.M."/>
            <person name="Wong A."/>
            <person name="Harrington L.C."/>
            <person name="Wolfner M.F."/>
            <person name="Sirot L.K."/>
        </authorList>
    </citation>
    <scope>NUCLEOTIDE SEQUENCE</scope>
    <source>
        <tissue evidence="3">Reproductive organs</tissue>
    </source>
</reference>
<name>A0A023EEK3_AEDAL</name>
<dbReference type="AlphaFoldDB" id="A0A023EEK3"/>
<dbReference type="EMBL" id="GAPW01006503">
    <property type="protein sequence ID" value="JAC07095.1"/>
    <property type="molecule type" value="mRNA"/>
</dbReference>
<proteinExistence type="evidence at transcript level"/>
<sequence length="98" mass="11270">MLSFKSVSVWLLLLAAMLALVQSIPQSDQQLRFPSDNARPMLPEEQSSEGHREFRRPRRALCTGKFSKLLIQPCYFHCQTFGMNGKCSDDRKCNCVQF</sequence>